<dbReference type="Proteomes" id="UP000789901">
    <property type="component" value="Unassembled WGS sequence"/>
</dbReference>
<evidence type="ECO:0000313" key="6">
    <source>
        <dbReference type="EMBL" id="CAG8530368.1"/>
    </source>
</evidence>
<evidence type="ECO:0000313" key="7">
    <source>
        <dbReference type="Proteomes" id="UP000789901"/>
    </source>
</evidence>
<reference evidence="6 7" key="1">
    <citation type="submission" date="2021-06" db="EMBL/GenBank/DDBJ databases">
        <authorList>
            <person name="Kallberg Y."/>
            <person name="Tangrot J."/>
            <person name="Rosling A."/>
        </authorList>
    </citation>
    <scope>NUCLEOTIDE SEQUENCE [LARGE SCALE GENOMIC DNA]</scope>
    <source>
        <strain evidence="6 7">120-4 pot B 10/14</strain>
    </source>
</reference>
<feature type="transmembrane region" description="Helical" evidence="5">
    <location>
        <begin position="53"/>
        <end position="78"/>
    </location>
</feature>
<dbReference type="Gene3D" id="1.20.1250.20">
    <property type="entry name" value="MFS general substrate transporter like domains"/>
    <property type="match status" value="3"/>
</dbReference>
<accession>A0ABM8W5H7</accession>
<evidence type="ECO:0000256" key="5">
    <source>
        <dbReference type="SAM" id="Phobius"/>
    </source>
</evidence>
<comment type="caution">
    <text evidence="6">The sequence shown here is derived from an EMBL/GenBank/DDBJ whole genome shotgun (WGS) entry which is preliminary data.</text>
</comment>
<name>A0ABM8W5H7_GIGMA</name>
<dbReference type="InterPro" id="IPR005828">
    <property type="entry name" value="MFS_sugar_transport-like"/>
</dbReference>
<keyword evidence="3 5" id="KW-1133">Transmembrane helix</keyword>
<organism evidence="6 7">
    <name type="scientific">Gigaspora margarita</name>
    <dbReference type="NCBI Taxonomy" id="4874"/>
    <lineage>
        <taxon>Eukaryota</taxon>
        <taxon>Fungi</taxon>
        <taxon>Fungi incertae sedis</taxon>
        <taxon>Mucoromycota</taxon>
        <taxon>Glomeromycotina</taxon>
        <taxon>Glomeromycetes</taxon>
        <taxon>Diversisporales</taxon>
        <taxon>Gigasporaceae</taxon>
        <taxon>Gigaspora</taxon>
    </lineage>
</organism>
<dbReference type="SUPFAM" id="SSF103473">
    <property type="entry name" value="MFS general substrate transporter"/>
    <property type="match status" value="2"/>
</dbReference>
<dbReference type="PANTHER" id="PTHR24064">
    <property type="entry name" value="SOLUTE CARRIER FAMILY 22 MEMBER"/>
    <property type="match status" value="1"/>
</dbReference>
<keyword evidence="2 5" id="KW-0812">Transmembrane</keyword>
<evidence type="ECO:0000256" key="2">
    <source>
        <dbReference type="ARBA" id="ARBA00022692"/>
    </source>
</evidence>
<evidence type="ECO:0000256" key="1">
    <source>
        <dbReference type="ARBA" id="ARBA00004141"/>
    </source>
</evidence>
<dbReference type="InterPro" id="IPR036259">
    <property type="entry name" value="MFS_trans_sf"/>
</dbReference>
<evidence type="ECO:0000256" key="3">
    <source>
        <dbReference type="ARBA" id="ARBA00022989"/>
    </source>
</evidence>
<feature type="transmembrane region" description="Helical" evidence="5">
    <location>
        <begin position="302"/>
        <end position="323"/>
    </location>
</feature>
<proteinExistence type="predicted"/>
<sequence>MSEDFSEFTHYPIKDSVKNTPLSRDIVVDYDVTRRDTLAKIDNAEFKFIHLRICIIAGAGFLTSAYHLFSINLVSAIFGYTYYMDNDNAVPVSIDTGLKSSATFGAILGQLLFGWMADRYGRKKMYGFELIIIIVAAVGSESPRFIMDVKGDIKKGYAEVQDLLHYGTYKRNKQFEKHYLVEPHKATLKDFREYFGRWKNGKILLATSFTWFAIDVGFYGIGFNQGIILNTINLNNASDPYQSLYNVAVGNIAVTALGTVPGYCPFFGLGDLLSYRNPHQYLPSSLQYQCEVFPTRYRCTGYGISAASGKLGAVVAQLFLLFLKDIGGKNHFISYLFQIFAAFAFAGFLCSYLIPETKGRSLEETSNENLLHKHIKFEEIS</sequence>
<feature type="transmembrane region" description="Helical" evidence="5">
    <location>
        <begin position="98"/>
        <end position="117"/>
    </location>
</feature>
<comment type="subcellular location">
    <subcellularLocation>
        <location evidence="1">Membrane</location>
        <topology evidence="1">Multi-pass membrane protein</topology>
    </subcellularLocation>
</comment>
<feature type="transmembrane region" description="Helical" evidence="5">
    <location>
        <begin position="335"/>
        <end position="354"/>
    </location>
</feature>
<gene>
    <name evidence="6" type="ORF">GMARGA_LOCUS3591</name>
</gene>
<evidence type="ECO:0000256" key="4">
    <source>
        <dbReference type="ARBA" id="ARBA00023136"/>
    </source>
</evidence>
<keyword evidence="7" id="KW-1185">Reference proteome</keyword>
<dbReference type="Pfam" id="PF00083">
    <property type="entry name" value="Sugar_tr"/>
    <property type="match status" value="2"/>
</dbReference>
<keyword evidence="4 5" id="KW-0472">Membrane</keyword>
<protein>
    <submittedName>
        <fullName evidence="6">25847_t:CDS:1</fullName>
    </submittedName>
</protein>
<dbReference type="EMBL" id="CAJVQB010001309">
    <property type="protein sequence ID" value="CAG8530368.1"/>
    <property type="molecule type" value="Genomic_DNA"/>
</dbReference>